<keyword evidence="4 11" id="KW-0540">Nuclease</keyword>
<dbReference type="EMBL" id="AP019308">
    <property type="protein sequence ID" value="BBH23358.1"/>
    <property type="molecule type" value="Genomic_DNA"/>
</dbReference>
<dbReference type="Pfam" id="PF13331">
    <property type="entry name" value="DUF4093"/>
    <property type="match status" value="1"/>
</dbReference>
<dbReference type="FunFam" id="3.40.1360.10:FF:000006">
    <property type="entry name" value="Ribonuclease M5"/>
    <property type="match status" value="1"/>
</dbReference>
<keyword evidence="15" id="KW-1185">Reference proteome</keyword>
<comment type="similarity">
    <text evidence="11">Belongs to the ribonuclease M5 family.</text>
</comment>
<evidence type="ECO:0000256" key="10">
    <source>
        <dbReference type="ARBA" id="ARBA00022884"/>
    </source>
</evidence>
<gene>
    <name evidence="11 14" type="primary">rnmV</name>
    <name evidence="14" type="ORF">Back11_47030</name>
</gene>
<protein>
    <recommendedName>
        <fullName evidence="11 12">Ribonuclease M5</fullName>
        <ecNumber evidence="11 12">3.1.26.8</ecNumber>
    </recommendedName>
    <alternativeName>
        <fullName evidence="11">RNase M5</fullName>
    </alternativeName>
    <alternativeName>
        <fullName evidence="11">Ribosomal RNA terminal maturase M5</fullName>
    </alternativeName>
</protein>
<dbReference type="Gene3D" id="3.40.1360.10">
    <property type="match status" value="1"/>
</dbReference>
<evidence type="ECO:0000256" key="7">
    <source>
        <dbReference type="ARBA" id="ARBA00022759"/>
    </source>
</evidence>
<evidence type="ECO:0000256" key="4">
    <source>
        <dbReference type="ARBA" id="ARBA00022722"/>
    </source>
</evidence>
<organism evidence="14 15">
    <name type="scientific">Paenibacillus baekrokdamisoli</name>
    <dbReference type="NCBI Taxonomy" id="1712516"/>
    <lineage>
        <taxon>Bacteria</taxon>
        <taxon>Bacillati</taxon>
        <taxon>Bacillota</taxon>
        <taxon>Bacilli</taxon>
        <taxon>Bacillales</taxon>
        <taxon>Paenibacillaceae</taxon>
        <taxon>Paenibacillus</taxon>
    </lineage>
</organism>
<comment type="subcellular location">
    <subcellularLocation>
        <location evidence="11">Cytoplasm</location>
    </subcellularLocation>
</comment>
<evidence type="ECO:0000256" key="11">
    <source>
        <dbReference type="HAMAP-Rule" id="MF_01469"/>
    </source>
</evidence>
<keyword evidence="6 11" id="KW-0699">rRNA-binding</keyword>
<dbReference type="Proteomes" id="UP000275368">
    <property type="component" value="Chromosome"/>
</dbReference>
<dbReference type="PANTHER" id="PTHR39156">
    <property type="entry name" value="RIBONUCLEASE M5"/>
    <property type="match status" value="1"/>
</dbReference>
<dbReference type="EC" id="3.1.26.8" evidence="11 12"/>
<accession>A0A3G9JH33</accession>
<dbReference type="InterPro" id="IPR025156">
    <property type="entry name" value="RNase_M5_C"/>
</dbReference>
<name>A0A3G9JH33_9BACL</name>
<evidence type="ECO:0000256" key="5">
    <source>
        <dbReference type="ARBA" id="ARBA00022723"/>
    </source>
</evidence>
<keyword evidence="1 11" id="KW-0963">Cytoplasm</keyword>
<dbReference type="GO" id="GO:0046872">
    <property type="term" value="F:metal ion binding"/>
    <property type="evidence" value="ECO:0007669"/>
    <property type="project" value="UniProtKB-KW"/>
</dbReference>
<dbReference type="KEGG" id="pbk:Back11_47030"/>
<evidence type="ECO:0000256" key="9">
    <source>
        <dbReference type="ARBA" id="ARBA00022842"/>
    </source>
</evidence>
<dbReference type="SUPFAM" id="SSF110455">
    <property type="entry name" value="Toprim domain"/>
    <property type="match status" value="1"/>
</dbReference>
<evidence type="ECO:0000259" key="13">
    <source>
        <dbReference type="PROSITE" id="PS50880"/>
    </source>
</evidence>
<feature type="domain" description="Toprim" evidence="13">
    <location>
        <begin position="19"/>
        <end position="102"/>
    </location>
</feature>
<dbReference type="HAMAP" id="MF_01469">
    <property type="entry name" value="RNase_M5"/>
    <property type="match status" value="1"/>
</dbReference>
<comment type="catalytic activity">
    <reaction evidence="11">
        <text>Endonucleolytic cleavage of RNA, removing 21 and 42 nucleotides, respectively, from the 5'- and 3'-termini of a 5S-rRNA precursor.</text>
        <dbReference type="EC" id="3.1.26.8"/>
    </reaction>
</comment>
<keyword evidence="7 11" id="KW-0255">Endonuclease</keyword>
<dbReference type="GO" id="GO:0019843">
    <property type="term" value="F:rRNA binding"/>
    <property type="evidence" value="ECO:0007669"/>
    <property type="project" value="UniProtKB-KW"/>
</dbReference>
<dbReference type="CDD" id="cd01027">
    <property type="entry name" value="TOPRIM_RNase_M5_like"/>
    <property type="match status" value="1"/>
</dbReference>
<evidence type="ECO:0000256" key="3">
    <source>
        <dbReference type="ARBA" id="ARBA00022552"/>
    </source>
</evidence>
<comment type="function">
    <text evidence="11">Required for correct processing of both the 5' and 3' ends of 5S rRNA precursor. Cleaves both sides of a double-stranded region yielding mature 5S rRNA in one step.</text>
</comment>
<dbReference type="GO" id="GO:0006364">
    <property type="term" value="P:rRNA processing"/>
    <property type="evidence" value="ECO:0007669"/>
    <property type="project" value="UniProtKB-UniRule"/>
</dbReference>
<keyword evidence="8 11" id="KW-0378">Hydrolase</keyword>
<dbReference type="InterPro" id="IPR006171">
    <property type="entry name" value="TOPRIM_dom"/>
</dbReference>
<dbReference type="PROSITE" id="PS50880">
    <property type="entry name" value="TOPRIM"/>
    <property type="match status" value="1"/>
</dbReference>
<dbReference type="AlphaFoldDB" id="A0A3G9JH33"/>
<dbReference type="InterPro" id="IPR034141">
    <property type="entry name" value="TOPRIM_RNase_M5-like"/>
</dbReference>
<evidence type="ECO:0000256" key="6">
    <source>
        <dbReference type="ARBA" id="ARBA00022730"/>
    </source>
</evidence>
<keyword evidence="3 11" id="KW-0698">rRNA processing</keyword>
<evidence type="ECO:0000256" key="2">
    <source>
        <dbReference type="ARBA" id="ARBA00022517"/>
    </source>
</evidence>
<evidence type="ECO:0000256" key="1">
    <source>
        <dbReference type="ARBA" id="ARBA00022490"/>
    </source>
</evidence>
<evidence type="ECO:0000256" key="12">
    <source>
        <dbReference type="NCBIfam" id="TIGR00334"/>
    </source>
</evidence>
<sequence length="202" mass="22627">MPLLFVCLSERNDWTTMIKEIIVVEGKDDTVAIKRAVEAETIETGGSAIGEAVLRRVELAQQRRGIIIFTDPDHAGERIRKIVAKRVPGCKHAFLPQEEALYKGDIGVENASPEAIRRALANVRTEAIEGAVNTDPITTDDLMRAGLLIHPNAADRRLRMGNLLGIGYANGKQFFKRCSMFRITRDEFERALEQLEQLEQQT</sequence>
<dbReference type="SMART" id="SM00493">
    <property type="entry name" value="TOPRIM"/>
    <property type="match status" value="1"/>
</dbReference>
<evidence type="ECO:0000256" key="8">
    <source>
        <dbReference type="ARBA" id="ARBA00022801"/>
    </source>
</evidence>
<keyword evidence="9" id="KW-0460">Magnesium</keyword>
<keyword evidence="5" id="KW-0479">Metal-binding</keyword>
<proteinExistence type="inferred from homology"/>
<dbReference type="GO" id="GO:0043822">
    <property type="term" value="F:ribonuclease M5 activity"/>
    <property type="evidence" value="ECO:0007669"/>
    <property type="project" value="UniProtKB-UniRule"/>
</dbReference>
<reference evidence="14 15" key="1">
    <citation type="submission" date="2018-11" db="EMBL/GenBank/DDBJ databases">
        <title>Complete genome sequence of Paenibacillus baekrokdamisoli strain KCTC 33723.</title>
        <authorList>
            <person name="Kang S.W."/>
            <person name="Lee K.C."/>
            <person name="Kim K.K."/>
            <person name="Kim J.S."/>
            <person name="Kim D.S."/>
            <person name="Ko S.H."/>
            <person name="Yang S.H."/>
            <person name="Lee J.S."/>
        </authorList>
    </citation>
    <scope>NUCLEOTIDE SEQUENCE [LARGE SCALE GENOMIC DNA]</scope>
    <source>
        <strain evidence="14 15">KCTC 33723</strain>
    </source>
</reference>
<dbReference type="PANTHER" id="PTHR39156:SF1">
    <property type="entry name" value="RIBONUCLEASE M5"/>
    <property type="match status" value="1"/>
</dbReference>
<dbReference type="GO" id="GO:0005737">
    <property type="term" value="C:cytoplasm"/>
    <property type="evidence" value="ECO:0007669"/>
    <property type="project" value="UniProtKB-SubCell"/>
</dbReference>
<keyword evidence="10 11" id="KW-0694">RNA-binding</keyword>
<evidence type="ECO:0000313" key="15">
    <source>
        <dbReference type="Proteomes" id="UP000275368"/>
    </source>
</evidence>
<dbReference type="InterPro" id="IPR004466">
    <property type="entry name" value="RNase_M5"/>
</dbReference>
<dbReference type="Pfam" id="PF01751">
    <property type="entry name" value="Toprim"/>
    <property type="match status" value="1"/>
</dbReference>
<evidence type="ECO:0000313" key="14">
    <source>
        <dbReference type="EMBL" id="BBH23358.1"/>
    </source>
</evidence>
<dbReference type="NCBIfam" id="TIGR00334">
    <property type="entry name" value="5S_RNA_mat_M5"/>
    <property type="match status" value="1"/>
</dbReference>
<keyword evidence="2 11" id="KW-0690">Ribosome biogenesis</keyword>